<feature type="region of interest" description="Disordered" evidence="2">
    <location>
        <begin position="561"/>
        <end position="587"/>
    </location>
</feature>
<evidence type="ECO:0000256" key="2">
    <source>
        <dbReference type="SAM" id="MobiDB-lite"/>
    </source>
</evidence>
<name>A0A0N0BKM2_9HYME</name>
<dbReference type="AlphaFoldDB" id="A0A0N0BKM2"/>
<protein>
    <submittedName>
        <fullName evidence="3">Uncharacterized protein</fullName>
    </submittedName>
</protein>
<organism evidence="3 4">
    <name type="scientific">Melipona quadrifasciata</name>
    <dbReference type="NCBI Taxonomy" id="166423"/>
    <lineage>
        <taxon>Eukaryota</taxon>
        <taxon>Metazoa</taxon>
        <taxon>Ecdysozoa</taxon>
        <taxon>Arthropoda</taxon>
        <taxon>Hexapoda</taxon>
        <taxon>Insecta</taxon>
        <taxon>Pterygota</taxon>
        <taxon>Neoptera</taxon>
        <taxon>Endopterygota</taxon>
        <taxon>Hymenoptera</taxon>
        <taxon>Apocrita</taxon>
        <taxon>Aculeata</taxon>
        <taxon>Apoidea</taxon>
        <taxon>Anthophila</taxon>
        <taxon>Apidae</taxon>
        <taxon>Melipona</taxon>
    </lineage>
</organism>
<dbReference type="OrthoDB" id="6735462at2759"/>
<dbReference type="Proteomes" id="UP000053105">
    <property type="component" value="Unassembled WGS sequence"/>
</dbReference>
<dbReference type="EMBL" id="KQ435697">
    <property type="protein sequence ID" value="KOX80784.1"/>
    <property type="molecule type" value="Genomic_DNA"/>
</dbReference>
<evidence type="ECO:0000313" key="3">
    <source>
        <dbReference type="EMBL" id="KOX80784.1"/>
    </source>
</evidence>
<feature type="compositionally biased region" description="Polar residues" evidence="2">
    <location>
        <begin position="566"/>
        <end position="577"/>
    </location>
</feature>
<feature type="coiled-coil region" evidence="1">
    <location>
        <begin position="805"/>
        <end position="832"/>
    </location>
</feature>
<evidence type="ECO:0000313" key="4">
    <source>
        <dbReference type="Proteomes" id="UP000053105"/>
    </source>
</evidence>
<feature type="region of interest" description="Disordered" evidence="2">
    <location>
        <begin position="128"/>
        <end position="183"/>
    </location>
</feature>
<accession>A0A0N0BKM2</accession>
<keyword evidence="4" id="KW-1185">Reference proteome</keyword>
<feature type="compositionally biased region" description="Polar residues" evidence="2">
    <location>
        <begin position="346"/>
        <end position="356"/>
    </location>
</feature>
<dbReference type="STRING" id="166423.A0A0N0BKM2"/>
<feature type="region of interest" description="Disordered" evidence="2">
    <location>
        <begin position="208"/>
        <end position="362"/>
    </location>
</feature>
<keyword evidence="1" id="KW-0175">Coiled coil</keyword>
<evidence type="ECO:0000256" key="1">
    <source>
        <dbReference type="SAM" id="Coils"/>
    </source>
</evidence>
<gene>
    <name evidence="3" type="ORF">WN51_03846</name>
</gene>
<feature type="compositionally biased region" description="Basic and acidic residues" evidence="2">
    <location>
        <begin position="299"/>
        <end position="310"/>
    </location>
</feature>
<proteinExistence type="predicted"/>
<reference evidence="3 4" key="1">
    <citation type="submission" date="2015-07" db="EMBL/GenBank/DDBJ databases">
        <title>The genome of Melipona quadrifasciata.</title>
        <authorList>
            <person name="Pan H."/>
            <person name="Kapheim K."/>
        </authorList>
    </citation>
    <scope>NUCLEOTIDE SEQUENCE [LARGE SCALE GENOMIC DNA]</scope>
    <source>
        <strain evidence="3">0111107301</strain>
        <tissue evidence="3">Whole body</tissue>
    </source>
</reference>
<feature type="compositionally biased region" description="Basic and acidic residues" evidence="2">
    <location>
        <begin position="136"/>
        <end position="162"/>
    </location>
</feature>
<sequence>MQLYNNAINISIHDTGVVSVFARTFNIRRKVIKSAVKTFGLLQRVQWCELSPLLNVLVISPTYERRSVALAGSNNNRRLPCLQGFLFWSTADMLTMIVPLLISAVCVESNSKKLSFVPSEENKALAQSHRQSSTFLKEKSVHDSDLVEKRHSNKNNDQDSKLRRGSMNSLENRFTRTDGGGLAHKMAKDALKSPKMQETIRKLSRVGPKGTFRASVKVPGISRTGAKAAEERRHQKRMRHNGRRKKKRKRHHRRSHKKQRPGLLKKGSFKRTLDGERNVNALTQKSDGRGNSMIKRNPITHDENSRDKSSTSKSTVKVTGVKVDDNDYIDFSSPMSIKSTRKSQKTESLSAKQQENGKMIEGLMRTTTKNPSKKNPGDQGVEYSDYYSDDEVLQDIAANKIPMQLVDSKNPNDRFARQAINFTSYRDNQIDRNLQSHYPDYNARRKEFRYKDDNGVNYLNDFQNYPTIEHSSTLNRNSRLFGADDPSLSYATNYKPLEHRSGNLDAPYSANVAAIPEQSQVLEGNNLDTFDPNKLNDKQQPAVEAQNPDRFHYLNQYETPQEHFHSSNSNELQSLNVNEPGEPQVSQFQNTNNYQQIESNLPREESLNQNVMNQPQIDNARIPDAKEKDTEVHSQFNYSPHQLYNPKDQQELKNFPAQSMYNIPAMNVPNAMDQPLGKILESLGIHVNGGLNNVNRNENLNENINHQVLPYSDTYANGIPMEHFISPSYLKKEQNNEQTNFYEDGNTRGLEYPGIKSRNRNKVREGYSRQSNKNGIYNNDILSHMDDCKDSSDNTNVSIAVHDTKEVANQILDTIMEELEELKEDRSKKNKREGLPCRLSGSWSTAQAGMKLDMRVVNRTIVVTLSDLASPHLHESFLNGTWNVSGHAPFKRGSPFTLIATNNYTNSIAVFVGACRVCQGIDTIAGVWSVARQPKGCKFFERESKHELYEECNKKA</sequence>
<feature type="compositionally biased region" description="Low complexity" evidence="2">
    <location>
        <begin position="311"/>
        <end position="321"/>
    </location>
</feature>
<feature type="compositionally biased region" description="Basic residues" evidence="2">
    <location>
        <begin position="234"/>
        <end position="260"/>
    </location>
</feature>